<protein>
    <submittedName>
        <fullName evidence="3">Uncharacterized protein</fullName>
    </submittedName>
</protein>
<keyword evidence="4" id="KW-1185">Reference proteome</keyword>
<feature type="transmembrane region" description="Helical" evidence="2">
    <location>
        <begin position="170"/>
        <end position="195"/>
    </location>
</feature>
<evidence type="ECO:0000313" key="4">
    <source>
        <dbReference type="Proteomes" id="UP000756921"/>
    </source>
</evidence>
<name>A0A9P6KPM7_9PLEO</name>
<comment type="caution">
    <text evidence="3">The sequence shown here is derived from an EMBL/GenBank/DDBJ whole genome shotgun (WGS) entry which is preliminary data.</text>
</comment>
<organism evidence="3 4">
    <name type="scientific">Paraphaeosphaeria minitans</name>
    <dbReference type="NCBI Taxonomy" id="565426"/>
    <lineage>
        <taxon>Eukaryota</taxon>
        <taxon>Fungi</taxon>
        <taxon>Dikarya</taxon>
        <taxon>Ascomycota</taxon>
        <taxon>Pezizomycotina</taxon>
        <taxon>Dothideomycetes</taxon>
        <taxon>Pleosporomycetidae</taxon>
        <taxon>Pleosporales</taxon>
        <taxon>Massarineae</taxon>
        <taxon>Didymosphaeriaceae</taxon>
        <taxon>Paraphaeosphaeria</taxon>
    </lineage>
</organism>
<evidence type="ECO:0000313" key="3">
    <source>
        <dbReference type="EMBL" id="KAF9734185.1"/>
    </source>
</evidence>
<gene>
    <name evidence="3" type="ORF">PMIN01_07088</name>
</gene>
<evidence type="ECO:0000256" key="2">
    <source>
        <dbReference type="SAM" id="Phobius"/>
    </source>
</evidence>
<keyword evidence="2" id="KW-0812">Transmembrane</keyword>
<accession>A0A9P6KPM7</accession>
<dbReference type="Proteomes" id="UP000756921">
    <property type="component" value="Unassembled WGS sequence"/>
</dbReference>
<keyword evidence="2" id="KW-0472">Membrane</keyword>
<feature type="compositionally biased region" description="Low complexity" evidence="1">
    <location>
        <begin position="12"/>
        <end position="24"/>
    </location>
</feature>
<evidence type="ECO:0000256" key="1">
    <source>
        <dbReference type="SAM" id="MobiDB-lite"/>
    </source>
</evidence>
<dbReference type="AlphaFoldDB" id="A0A9P6KPM7"/>
<proteinExistence type="predicted"/>
<dbReference type="EMBL" id="WJXW01000007">
    <property type="protein sequence ID" value="KAF9734185.1"/>
    <property type="molecule type" value="Genomic_DNA"/>
</dbReference>
<sequence length="199" mass="22048">MEATAQEPYRDSPSSSRSSSPMSFSRDHPAKPLPSLPLDTPTELPNDLEPYRDEPSPVPAPAPIDASPSPQRDHSPAERANARLQQAEIQIFYTPYTDAPRAPNDEDVPLAQLYPYPTEAPPPYQFAVRESFRETLAHHIPSYSESTIRDEEAAIERVQSDNVRFTVEKAVATIIVAMLLLVIASILALIAVSGFNWKI</sequence>
<dbReference type="OrthoDB" id="3687473at2759"/>
<reference evidence="3" key="1">
    <citation type="journal article" date="2020" name="Mol. Plant Microbe Interact.">
        <title>Genome Sequence of the Biocontrol Agent Coniothyrium minitans strain Conio (IMI 134523).</title>
        <authorList>
            <person name="Patel D."/>
            <person name="Shittu T.A."/>
            <person name="Baroncelli R."/>
            <person name="Muthumeenakshi S."/>
            <person name="Osborne T.H."/>
            <person name="Janganan T.K."/>
            <person name="Sreenivasaprasad S."/>
        </authorList>
    </citation>
    <scope>NUCLEOTIDE SEQUENCE</scope>
    <source>
        <strain evidence="3">Conio</strain>
    </source>
</reference>
<keyword evidence="2" id="KW-1133">Transmembrane helix</keyword>
<feature type="region of interest" description="Disordered" evidence="1">
    <location>
        <begin position="1"/>
        <end position="79"/>
    </location>
</feature>